<accession>A0A0Q9YUP2</accession>
<proteinExistence type="predicted"/>
<evidence type="ECO:0000313" key="4">
    <source>
        <dbReference type="EMBL" id="MCS5711139.1"/>
    </source>
</evidence>
<dbReference type="RefSeq" id="WP_139016598.1">
    <property type="nucleotide sequence ID" value="NZ_LKAJ02000001.1"/>
</dbReference>
<name>A0A0Q9YUP2_9GAMM</name>
<evidence type="ECO:0000313" key="5">
    <source>
        <dbReference type="Proteomes" id="UP000051497"/>
    </source>
</evidence>
<keyword evidence="2" id="KW-0472">Membrane</keyword>
<feature type="transmembrane region" description="Helical" evidence="2">
    <location>
        <begin position="68"/>
        <end position="89"/>
    </location>
</feature>
<sequence length="728" mass="75794">MTKRNIASTLGLLIMLFALPSIAWALDFSWSSPDEDKSLFYLGQIFGPVGNALAGTGNALIASLFRIFNIAVLSLGSIVVSYTIVLSTINTAQEGEVMGRKWSSVWIPLRAAAGMAFLLPTASGYSLIQVMMMQIVVYGIAAGNQVWSVAVGAISTGTGVMGSAQVTGDRKGPIRQLLSSMVCSETINNNDDCKTSFSNVPSNYYTKVSGDTAYLYVGIQDDPDFATLCGGMQSSANDSQYAELDNWLDINKGAMRSAAGTLQYVATQIVANTGITADAVGAALDGASNNVYLSLLSMPLKVQSGDKYGAAALENGWLFAGSYYFELIKKGSSSPSFSFPTRIGDTFASSQKIAVACKQAIADNMAKVSALTPSGSGGGSTSSTTGNSEMLIMQSSNVGGDGGPLYDAIYNAVKSATVDVLNTLTQSEDDPVSSMRNFGSSIMITCENLWFLIITLAFVMLILGCIMSGINPLCWALGAIVTILTPILTLIIGLLWGAGAAIGIYLPMVPYLVFTFTALGWMLLVIETMAAAPIVALGLVSPAQENLGKASASVMLITNVFLRPSLMVIGFVVAVKLVQAAVAMVNFGFFATVDASTGTIGIFGCIALICLYGGLVIGIIHECFSLVYVLPDKITRWIGGQAEQSNVKQQLKDVKESTDKGAEVGAGLMKSSAGWAQGVGKESMKGKGIMEGISSPGSIMPGADKGGSGGIGPDKGLGGMMGMGGKGK</sequence>
<comment type="caution">
    <text evidence="3">The sequence shown here is derived from an EMBL/GenBank/DDBJ whole genome shotgun (WGS) entry which is preliminary data.</text>
</comment>
<keyword evidence="5" id="KW-1185">Reference proteome</keyword>
<feature type="transmembrane region" description="Helical" evidence="2">
    <location>
        <begin position="601"/>
        <end position="630"/>
    </location>
</feature>
<dbReference type="STRING" id="295108.HT99x_01750"/>
<evidence type="ECO:0000256" key="1">
    <source>
        <dbReference type="SAM" id="MobiDB-lite"/>
    </source>
</evidence>
<evidence type="ECO:0000256" key="2">
    <source>
        <dbReference type="SAM" id="Phobius"/>
    </source>
</evidence>
<feature type="transmembrane region" description="Helical" evidence="2">
    <location>
        <begin position="561"/>
        <end position="589"/>
    </location>
</feature>
<feature type="transmembrane region" description="Helical" evidence="2">
    <location>
        <begin position="449"/>
        <end position="466"/>
    </location>
</feature>
<feature type="transmembrane region" description="Helical" evidence="2">
    <location>
        <begin position="135"/>
        <end position="154"/>
    </location>
</feature>
<evidence type="ECO:0000313" key="3">
    <source>
        <dbReference type="EMBL" id="KRG21194.1"/>
    </source>
</evidence>
<reference evidence="4" key="3">
    <citation type="submission" date="2021-06" db="EMBL/GenBank/DDBJ databases">
        <title>Genomic Description and Analysis of Intracellular Bacteria, Candidatus Berkiella cookevillensis and Candidatus Berkiella aquae.</title>
        <authorList>
            <person name="Kidane D.T."/>
            <person name="Mehari Y.T."/>
            <person name="Rice F.C."/>
            <person name="Arivett B.A."/>
            <person name="Farone A.L."/>
            <person name="Berk S.G."/>
            <person name="Farone M.B."/>
        </authorList>
    </citation>
    <scope>NUCLEOTIDE SEQUENCE</scope>
    <source>
        <strain evidence="4">HT99</strain>
    </source>
</reference>
<dbReference type="EMBL" id="LKAJ02000001">
    <property type="protein sequence ID" value="MCS5711139.1"/>
    <property type="molecule type" value="Genomic_DNA"/>
</dbReference>
<keyword evidence="2" id="KW-0812">Transmembrane</keyword>
<dbReference type="AlphaFoldDB" id="A0A0Q9YUP2"/>
<feature type="transmembrane region" description="Helical" evidence="2">
    <location>
        <begin position="473"/>
        <end position="506"/>
    </location>
</feature>
<organism evidence="3">
    <name type="scientific">Candidatus Berkiella aquae</name>
    <dbReference type="NCBI Taxonomy" id="295108"/>
    <lineage>
        <taxon>Bacteria</taxon>
        <taxon>Pseudomonadati</taxon>
        <taxon>Pseudomonadota</taxon>
        <taxon>Gammaproteobacteria</taxon>
        <taxon>Candidatus Berkiellales</taxon>
        <taxon>Candidatus Berkiellaceae</taxon>
        <taxon>Candidatus Berkiella</taxon>
    </lineage>
</organism>
<reference evidence="4" key="2">
    <citation type="journal article" date="2016" name="Genome Announc.">
        <title>Draft Genome Sequences of Two Novel Amoeba-Resistant Intranuclear Bacteria, 'Candidatus Berkiella cookevillensis' and 'Candidatus Berkiella aquae'.</title>
        <authorList>
            <person name="Mehari Y.T."/>
            <person name="Arivett B.A."/>
            <person name="Farone A.L."/>
            <person name="Gunderson J.H."/>
            <person name="Farone M.B."/>
        </authorList>
    </citation>
    <scope>NUCLEOTIDE SEQUENCE</scope>
    <source>
        <strain evidence="4">HT99</strain>
    </source>
</reference>
<dbReference type="Proteomes" id="UP000051497">
    <property type="component" value="Unassembled WGS sequence"/>
</dbReference>
<feature type="transmembrane region" description="Helical" evidence="2">
    <location>
        <begin position="518"/>
        <end position="540"/>
    </location>
</feature>
<keyword evidence="2" id="KW-1133">Transmembrane helix</keyword>
<feature type="transmembrane region" description="Helical" evidence="2">
    <location>
        <begin position="41"/>
        <end position="61"/>
    </location>
</feature>
<protein>
    <submittedName>
        <fullName evidence="4">DotA/TraY family protein</fullName>
    </submittedName>
</protein>
<reference evidence="3" key="1">
    <citation type="submission" date="2015-09" db="EMBL/GenBank/DDBJ databases">
        <title>Draft Genome Sequences of Two Novel Amoeba-resistant Intranuclear Bacteria, Candidatus Berkiella cookevillensis and Candidatus Berkiella aquae.</title>
        <authorList>
            <person name="Mehari Y.T."/>
            <person name="Arivett B.A."/>
            <person name="Farone A.L."/>
            <person name="Gunderson J.H."/>
            <person name="Farone M.B."/>
        </authorList>
    </citation>
    <scope>NUCLEOTIDE SEQUENCE [LARGE SCALE GENOMIC DNA]</scope>
    <source>
        <strain evidence="3">HT99</strain>
    </source>
</reference>
<feature type="transmembrane region" description="Helical" evidence="2">
    <location>
        <begin position="109"/>
        <end position="128"/>
    </location>
</feature>
<feature type="region of interest" description="Disordered" evidence="1">
    <location>
        <begin position="696"/>
        <end position="728"/>
    </location>
</feature>
<dbReference type="NCBIfam" id="TIGR04346">
    <property type="entry name" value="DotA_TraY"/>
    <property type="match status" value="1"/>
</dbReference>
<feature type="compositionally biased region" description="Gly residues" evidence="1">
    <location>
        <begin position="704"/>
        <end position="728"/>
    </location>
</feature>
<dbReference type="InterPro" id="IPR027628">
    <property type="entry name" value="DotA_TraY"/>
</dbReference>
<gene>
    <name evidence="4" type="ORF">HT99x_006820</name>
    <name evidence="3" type="ORF">HT99x_01750</name>
</gene>
<dbReference type="OrthoDB" id="7010241at2"/>
<dbReference type="EMBL" id="LKAJ01000006">
    <property type="protein sequence ID" value="KRG21194.1"/>
    <property type="molecule type" value="Genomic_DNA"/>
</dbReference>